<evidence type="ECO:0000259" key="4">
    <source>
        <dbReference type="PROSITE" id="PS51044"/>
    </source>
</evidence>
<dbReference type="InterPro" id="IPR031141">
    <property type="entry name" value="SIZ1/2_SP-RING"/>
</dbReference>
<organism evidence="5 6">
    <name type="scientific">Sarcoptes scabiei</name>
    <name type="common">Itch mite</name>
    <name type="synonym">Acarus scabiei</name>
    <dbReference type="NCBI Taxonomy" id="52283"/>
    <lineage>
        <taxon>Eukaryota</taxon>
        <taxon>Metazoa</taxon>
        <taxon>Ecdysozoa</taxon>
        <taxon>Arthropoda</taxon>
        <taxon>Chelicerata</taxon>
        <taxon>Arachnida</taxon>
        <taxon>Acari</taxon>
        <taxon>Acariformes</taxon>
        <taxon>Sarcoptiformes</taxon>
        <taxon>Astigmata</taxon>
        <taxon>Psoroptidia</taxon>
        <taxon>Sarcoptoidea</taxon>
        <taxon>Sarcoptidae</taxon>
        <taxon>Sarcoptinae</taxon>
        <taxon>Sarcoptes</taxon>
    </lineage>
</organism>
<dbReference type="Pfam" id="PF02891">
    <property type="entry name" value="zf-MIZ"/>
    <property type="match status" value="1"/>
</dbReference>
<dbReference type="OrthoDB" id="6516358at2759"/>
<dbReference type="PANTHER" id="PTHR10782:SF4">
    <property type="entry name" value="TONALLI, ISOFORM E"/>
    <property type="match status" value="1"/>
</dbReference>
<evidence type="ECO:0000256" key="1">
    <source>
        <dbReference type="ARBA" id="ARBA00022723"/>
    </source>
</evidence>
<dbReference type="GO" id="GO:0016925">
    <property type="term" value="P:protein sumoylation"/>
    <property type="evidence" value="ECO:0007669"/>
    <property type="project" value="TreeGrafter"/>
</dbReference>
<dbReference type="GO" id="GO:0000785">
    <property type="term" value="C:chromatin"/>
    <property type="evidence" value="ECO:0007669"/>
    <property type="project" value="TreeGrafter"/>
</dbReference>
<feature type="domain" description="SP-RING-type" evidence="4">
    <location>
        <begin position="174"/>
        <end position="256"/>
    </location>
</feature>
<gene>
    <name evidence="5" type="ORF">QR98_0078460</name>
</gene>
<dbReference type="PROSITE" id="PS51044">
    <property type="entry name" value="ZF_SP_RING"/>
    <property type="match status" value="1"/>
</dbReference>
<name>A0A132AE97_SARSC</name>
<dbReference type="InterPro" id="IPR004181">
    <property type="entry name" value="Znf_MIZ"/>
</dbReference>
<reference evidence="5 6" key="1">
    <citation type="journal article" date="2015" name="Parasit. Vectors">
        <title>Draft genome of the scabies mite.</title>
        <authorList>
            <person name="Rider S.D.Jr."/>
            <person name="Morgan M.S."/>
            <person name="Arlian L.G."/>
        </authorList>
    </citation>
    <scope>NUCLEOTIDE SEQUENCE [LARGE SCALE GENOMIC DNA]</scope>
    <source>
        <strain evidence="5">Arlian Lab</strain>
    </source>
</reference>
<dbReference type="InterPro" id="IPR013083">
    <property type="entry name" value="Znf_RING/FYVE/PHD"/>
</dbReference>
<dbReference type="Proteomes" id="UP000616769">
    <property type="component" value="Unassembled WGS sequence"/>
</dbReference>
<dbReference type="VEuPathDB" id="VectorBase:SSCA006211"/>
<dbReference type="CDD" id="cd16792">
    <property type="entry name" value="SP-RING_Siz-like"/>
    <property type="match status" value="1"/>
</dbReference>
<dbReference type="Gene3D" id="3.30.40.10">
    <property type="entry name" value="Zinc/RING finger domain, C3HC4 (zinc finger)"/>
    <property type="match status" value="1"/>
</dbReference>
<keyword evidence="2" id="KW-0863">Zinc-finger</keyword>
<evidence type="ECO:0000256" key="3">
    <source>
        <dbReference type="ARBA" id="ARBA00022833"/>
    </source>
</evidence>
<protein>
    <submittedName>
        <fullName evidence="5">MIZ/SP-RING zinc finger protein</fullName>
    </submittedName>
</protein>
<evidence type="ECO:0000313" key="5">
    <source>
        <dbReference type="EMBL" id="KPM09312.1"/>
    </source>
</evidence>
<dbReference type="PANTHER" id="PTHR10782">
    <property type="entry name" value="ZINC FINGER MIZ DOMAIN-CONTAINING PROTEIN"/>
    <property type="match status" value="1"/>
</dbReference>
<accession>A0A132AE97</accession>
<proteinExistence type="predicted"/>
<comment type="caution">
    <text evidence="5">The sequence shown here is derived from an EMBL/GenBank/DDBJ whole genome shotgun (WGS) entry which is preliminary data.</text>
</comment>
<dbReference type="EMBL" id="JXLN01013360">
    <property type="protein sequence ID" value="KPM09312.1"/>
    <property type="molecule type" value="Genomic_DNA"/>
</dbReference>
<sequence length="286" mass="32983">MPRLSDLSRPDTVPSKLTSTQTNLVKFAKLNSYQELACLVKPTKPYGIGLTSTFKLSRCNFDSQIEKIFIRFCKYSSQLTEQTDCLPKSFVLTINNCSYTVKNKYTLTPYDITPRVIADVYSASNDSSEQTRDFYYGVYYARKIDHRILIENIKQKGPKAISITMEMIKKKLQNDEDIIADNFVKASLLCPLSTLRIKIPARSIKCEHINCFDLESFIKINDITPRWRCPICKIYVDCDEIIIDGFLMKILSESPSDATESHVFCDETYKIYKDGQYDQNLIELIR</sequence>
<keyword evidence="3" id="KW-0862">Zinc</keyword>
<dbReference type="GO" id="GO:0008270">
    <property type="term" value="F:zinc ion binding"/>
    <property type="evidence" value="ECO:0007669"/>
    <property type="project" value="UniProtKB-KW"/>
</dbReference>
<dbReference type="GO" id="GO:0061665">
    <property type="term" value="F:SUMO ligase activity"/>
    <property type="evidence" value="ECO:0007669"/>
    <property type="project" value="TreeGrafter"/>
</dbReference>
<evidence type="ECO:0000313" key="6">
    <source>
        <dbReference type="Proteomes" id="UP000616769"/>
    </source>
</evidence>
<dbReference type="AlphaFoldDB" id="A0A132AE97"/>
<keyword evidence="1" id="KW-0479">Metal-binding</keyword>
<evidence type="ECO:0000256" key="2">
    <source>
        <dbReference type="ARBA" id="ARBA00022771"/>
    </source>
</evidence>